<protein>
    <submittedName>
        <fullName evidence="1">Uncharacterized protein</fullName>
    </submittedName>
</protein>
<organism evidence="1 2">
    <name type="scientific">Asanoa siamensis</name>
    <dbReference type="NCBI Taxonomy" id="926357"/>
    <lineage>
        <taxon>Bacteria</taxon>
        <taxon>Bacillati</taxon>
        <taxon>Actinomycetota</taxon>
        <taxon>Actinomycetes</taxon>
        <taxon>Micromonosporales</taxon>
        <taxon>Micromonosporaceae</taxon>
        <taxon>Asanoa</taxon>
    </lineage>
</organism>
<sequence length="80" mass="7821">MTGRVRAAERTASGLGAVRARPLAAPGTVLAPPQVSAGPGADRTRVRGLATSGVGAVRAQVLTAPGAVRGLLAVGRRVAA</sequence>
<dbReference type="Proteomes" id="UP000604117">
    <property type="component" value="Unassembled WGS sequence"/>
</dbReference>
<evidence type="ECO:0000313" key="2">
    <source>
        <dbReference type="Proteomes" id="UP000604117"/>
    </source>
</evidence>
<accession>A0ABQ4CPP5</accession>
<keyword evidence="2" id="KW-1185">Reference proteome</keyword>
<reference evidence="1 2" key="1">
    <citation type="submission" date="2021-01" db="EMBL/GenBank/DDBJ databases">
        <title>Whole genome shotgun sequence of Asanoa siamensis NBRC 107932.</title>
        <authorList>
            <person name="Komaki H."/>
            <person name="Tamura T."/>
        </authorList>
    </citation>
    <scope>NUCLEOTIDE SEQUENCE [LARGE SCALE GENOMIC DNA]</scope>
    <source>
        <strain evidence="1 2">NBRC 107932</strain>
    </source>
</reference>
<comment type="caution">
    <text evidence="1">The sequence shown here is derived from an EMBL/GenBank/DDBJ whole genome shotgun (WGS) entry which is preliminary data.</text>
</comment>
<gene>
    <name evidence="1" type="ORF">Asi02nite_27910</name>
</gene>
<proteinExistence type="predicted"/>
<dbReference type="EMBL" id="BONE01000019">
    <property type="protein sequence ID" value="GIF73273.1"/>
    <property type="molecule type" value="Genomic_DNA"/>
</dbReference>
<name>A0ABQ4CPP5_9ACTN</name>
<evidence type="ECO:0000313" key="1">
    <source>
        <dbReference type="EMBL" id="GIF73273.1"/>
    </source>
</evidence>